<dbReference type="SUPFAM" id="SSF69500">
    <property type="entry name" value="DTD-like"/>
    <property type="match status" value="1"/>
</dbReference>
<accession>A0A6N7IRN2</accession>
<keyword evidence="3 4" id="KW-0378">Hydrolase</keyword>
<proteinExistence type="inferred from homology"/>
<organism evidence="5 6">
    <name type="scientific">Desulfofundulus thermobenzoicus</name>
    <dbReference type="NCBI Taxonomy" id="29376"/>
    <lineage>
        <taxon>Bacteria</taxon>
        <taxon>Bacillati</taxon>
        <taxon>Bacillota</taxon>
        <taxon>Clostridia</taxon>
        <taxon>Eubacteriales</taxon>
        <taxon>Peptococcaceae</taxon>
        <taxon>Desulfofundulus</taxon>
    </lineage>
</organism>
<protein>
    <recommendedName>
        <fullName evidence="4">D-aminoacyl-tRNA deacylase</fullName>
        <shortName evidence="4">DTD</shortName>
        <ecNumber evidence="4">3.1.1.96</ecNumber>
    </recommendedName>
    <alternativeName>
        <fullName evidence="4">Gly-tRNA(Ala) deacylase</fullName>
        <ecNumber evidence="4">3.1.1.-</ecNumber>
    </alternativeName>
</protein>
<dbReference type="AlphaFoldDB" id="A0A6N7IRN2"/>
<evidence type="ECO:0000256" key="1">
    <source>
        <dbReference type="ARBA" id="ARBA00009673"/>
    </source>
</evidence>
<comment type="catalytic activity">
    <reaction evidence="4">
        <text>a D-aminoacyl-tRNA + H2O = a tRNA + a D-alpha-amino acid + H(+)</text>
        <dbReference type="Rhea" id="RHEA:13953"/>
        <dbReference type="Rhea" id="RHEA-COMP:10123"/>
        <dbReference type="Rhea" id="RHEA-COMP:10124"/>
        <dbReference type="ChEBI" id="CHEBI:15377"/>
        <dbReference type="ChEBI" id="CHEBI:15378"/>
        <dbReference type="ChEBI" id="CHEBI:59871"/>
        <dbReference type="ChEBI" id="CHEBI:78442"/>
        <dbReference type="ChEBI" id="CHEBI:79333"/>
        <dbReference type="EC" id="3.1.1.96"/>
    </reaction>
</comment>
<evidence type="ECO:0000256" key="4">
    <source>
        <dbReference type="HAMAP-Rule" id="MF_00518"/>
    </source>
</evidence>
<evidence type="ECO:0000256" key="2">
    <source>
        <dbReference type="ARBA" id="ARBA00022555"/>
    </source>
</evidence>
<dbReference type="GO" id="GO:0043908">
    <property type="term" value="F:Ser(Gly)-tRNA(Ala) hydrolase activity"/>
    <property type="evidence" value="ECO:0007669"/>
    <property type="project" value="UniProtKB-UniRule"/>
</dbReference>
<dbReference type="GO" id="GO:0005737">
    <property type="term" value="C:cytoplasm"/>
    <property type="evidence" value="ECO:0007669"/>
    <property type="project" value="UniProtKB-SubCell"/>
</dbReference>
<comment type="similarity">
    <text evidence="1 4">Belongs to the DTD family.</text>
</comment>
<reference evidence="5 6" key="1">
    <citation type="submission" date="2019-10" db="EMBL/GenBank/DDBJ databases">
        <title>Comparative genomics of sulfur disproportionating microorganisms.</title>
        <authorList>
            <person name="Ward L.M."/>
            <person name="Bertran E."/>
            <person name="Johnston D."/>
        </authorList>
    </citation>
    <scope>NUCLEOTIDE SEQUENCE [LARGE SCALE GENOMIC DNA]</scope>
    <source>
        <strain evidence="5 6">DSM 14055</strain>
    </source>
</reference>
<sequence>MRAVIQRVTRAAVTVDNAVVGAIGPGLVVLLGVGREDTEDDAAYLAVKVAHLRIFEDGREKMNRSVMDVGGEVLVVSQFTLYGDCRQGRRPGFERAARPDLARELYGVFVQKLEEQGVSVATGVFQAHMVVEIVNDGPVTLLLDSKKEF</sequence>
<dbReference type="EMBL" id="WHYR01000017">
    <property type="protein sequence ID" value="MQL52169.1"/>
    <property type="molecule type" value="Genomic_DNA"/>
</dbReference>
<evidence type="ECO:0000313" key="6">
    <source>
        <dbReference type="Proteomes" id="UP000441717"/>
    </source>
</evidence>
<dbReference type="GO" id="GO:0000049">
    <property type="term" value="F:tRNA binding"/>
    <property type="evidence" value="ECO:0007669"/>
    <property type="project" value="UniProtKB-UniRule"/>
</dbReference>
<dbReference type="EC" id="3.1.1.-" evidence="4"/>
<dbReference type="FunFam" id="3.50.80.10:FF:000001">
    <property type="entry name" value="D-aminoacyl-tRNA deacylase"/>
    <property type="match status" value="1"/>
</dbReference>
<dbReference type="InterPro" id="IPR023509">
    <property type="entry name" value="DTD-like_sf"/>
</dbReference>
<dbReference type="NCBIfam" id="TIGR00256">
    <property type="entry name" value="D-aminoacyl-tRNA deacylase"/>
    <property type="match status" value="1"/>
</dbReference>
<dbReference type="Gene3D" id="3.50.80.10">
    <property type="entry name" value="D-tyrosyl-tRNA(Tyr) deacylase"/>
    <property type="match status" value="1"/>
</dbReference>
<dbReference type="CDD" id="cd00563">
    <property type="entry name" value="Dtyr_deacylase"/>
    <property type="match status" value="1"/>
</dbReference>
<comment type="caution">
    <text evidence="5">The sequence shown here is derived from an EMBL/GenBank/DDBJ whole genome shotgun (WGS) entry which is preliminary data.</text>
</comment>
<keyword evidence="2 4" id="KW-0820">tRNA-binding</keyword>
<dbReference type="HAMAP" id="MF_00518">
    <property type="entry name" value="Deacylase_Dtd"/>
    <property type="match status" value="1"/>
</dbReference>
<keyword evidence="6" id="KW-1185">Reference proteome</keyword>
<evidence type="ECO:0000256" key="3">
    <source>
        <dbReference type="ARBA" id="ARBA00022801"/>
    </source>
</evidence>
<keyword evidence="4" id="KW-0963">Cytoplasm</keyword>
<comment type="catalytic activity">
    <reaction evidence="4">
        <text>glycyl-tRNA(Ala) + H2O = tRNA(Ala) + glycine + H(+)</text>
        <dbReference type="Rhea" id="RHEA:53744"/>
        <dbReference type="Rhea" id="RHEA-COMP:9657"/>
        <dbReference type="Rhea" id="RHEA-COMP:13640"/>
        <dbReference type="ChEBI" id="CHEBI:15377"/>
        <dbReference type="ChEBI" id="CHEBI:15378"/>
        <dbReference type="ChEBI" id="CHEBI:57305"/>
        <dbReference type="ChEBI" id="CHEBI:78442"/>
        <dbReference type="ChEBI" id="CHEBI:78522"/>
    </reaction>
</comment>
<comment type="domain">
    <text evidence="4">A Gly-cisPro motif from one monomer fits into the active site of the other monomer to allow specific chiral rejection of L-amino acids.</text>
</comment>
<name>A0A6N7IRN2_9FIRM</name>
<dbReference type="InterPro" id="IPR003732">
    <property type="entry name" value="Daa-tRNA_deacyls_DTD"/>
</dbReference>
<dbReference type="PANTHER" id="PTHR10472:SF5">
    <property type="entry name" value="D-AMINOACYL-TRNA DEACYLASE 1"/>
    <property type="match status" value="1"/>
</dbReference>
<dbReference type="Pfam" id="PF02580">
    <property type="entry name" value="Tyr_Deacylase"/>
    <property type="match status" value="1"/>
</dbReference>
<dbReference type="EC" id="3.1.1.96" evidence="4"/>
<comment type="subunit">
    <text evidence="4">Homodimer.</text>
</comment>
<feature type="short sequence motif" description="Gly-cisPro motif, important for rejection of L-amino acids" evidence="4">
    <location>
        <begin position="137"/>
        <end position="138"/>
    </location>
</feature>
<comment type="subcellular location">
    <subcellularLocation>
        <location evidence="4">Cytoplasm</location>
    </subcellularLocation>
</comment>
<dbReference type="GO" id="GO:0106026">
    <property type="term" value="F:Gly-tRNA(Ala) deacylase activity"/>
    <property type="evidence" value="ECO:0007669"/>
    <property type="project" value="UniProtKB-UniRule"/>
</dbReference>
<evidence type="ECO:0000313" key="5">
    <source>
        <dbReference type="EMBL" id="MQL52169.1"/>
    </source>
</evidence>
<dbReference type="OrthoDB" id="9801395at2"/>
<dbReference type="GO" id="GO:0051500">
    <property type="term" value="F:D-tyrosyl-tRNA(Tyr) deacylase activity"/>
    <property type="evidence" value="ECO:0007669"/>
    <property type="project" value="TreeGrafter"/>
</dbReference>
<dbReference type="RefSeq" id="WP_152946090.1">
    <property type="nucleotide sequence ID" value="NZ_WHYR01000017.1"/>
</dbReference>
<comment type="function">
    <text evidence="4">An aminoacyl-tRNA editing enzyme that deacylates mischarged D-aminoacyl-tRNAs. Also deacylates mischarged glycyl-tRNA(Ala), protecting cells against glycine mischarging by AlaRS. Acts via tRNA-based rather than protein-based catalysis; rejects L-amino acids rather than detecting D-amino acids in the active site. By recycling D-aminoacyl-tRNA to D-amino acids and free tRNA molecules, this enzyme counteracts the toxicity associated with the formation of D-aminoacyl-tRNA entities in vivo and helps enforce protein L-homochirality.</text>
</comment>
<dbReference type="GO" id="GO:0019478">
    <property type="term" value="P:D-amino acid catabolic process"/>
    <property type="evidence" value="ECO:0007669"/>
    <property type="project" value="UniProtKB-UniRule"/>
</dbReference>
<gene>
    <name evidence="4" type="primary">dtd</name>
    <name evidence="5" type="ORF">GFC01_07770</name>
</gene>
<dbReference type="Proteomes" id="UP000441717">
    <property type="component" value="Unassembled WGS sequence"/>
</dbReference>
<keyword evidence="4" id="KW-0694">RNA-binding</keyword>
<dbReference type="PANTHER" id="PTHR10472">
    <property type="entry name" value="D-TYROSYL-TRNA TYR DEACYLASE"/>
    <property type="match status" value="1"/>
</dbReference>